<comment type="caution">
    <text evidence="1">The sequence shown here is derived from an EMBL/GenBank/DDBJ whole genome shotgun (WGS) entry which is preliminary data.</text>
</comment>
<accession>A0A2H9VR98</accession>
<dbReference type="AlphaFoldDB" id="A0A2H9VR98"/>
<organism evidence="1 2">
    <name type="scientific">Mucilaginibacter auburnensis</name>
    <dbReference type="NCBI Taxonomy" id="1457233"/>
    <lineage>
        <taxon>Bacteria</taxon>
        <taxon>Pseudomonadati</taxon>
        <taxon>Bacteroidota</taxon>
        <taxon>Sphingobacteriia</taxon>
        <taxon>Sphingobacteriales</taxon>
        <taxon>Sphingobacteriaceae</taxon>
        <taxon>Mucilaginibacter</taxon>
    </lineage>
</organism>
<proteinExistence type="predicted"/>
<dbReference type="OrthoDB" id="9802385at2"/>
<evidence type="ECO:0008006" key="3">
    <source>
        <dbReference type="Google" id="ProtNLM"/>
    </source>
</evidence>
<dbReference type="Gene3D" id="1.10.3210.10">
    <property type="entry name" value="Hypothetical protein af1432"/>
    <property type="match status" value="1"/>
</dbReference>
<dbReference type="Proteomes" id="UP000242687">
    <property type="component" value="Unassembled WGS sequence"/>
</dbReference>
<name>A0A2H9VR98_9SPHI</name>
<sequence>MNRRLQLIHHVRALHNGQLIKDTTQPYFDHVLAVANNAAEAAPLAFEVGLCHDLLEKTTTTQSELHAALLSFGYDEQEAEHISDCVMELTRHFTAANNPLPKKMRKELEDERLLTISPDAQTVKYADWAYNADWMMQHDRHHAADYLKHHIELIEQMTDGDAKLRNEVLKQFQTLLAQLQQR</sequence>
<protein>
    <recommendedName>
        <fullName evidence="3">HD domain-containing protein</fullName>
    </recommendedName>
</protein>
<keyword evidence="2" id="KW-1185">Reference proteome</keyword>
<reference evidence="1 2" key="1">
    <citation type="submission" date="2017-11" db="EMBL/GenBank/DDBJ databases">
        <title>Genomic Encyclopedia of Archaeal and Bacterial Type Strains, Phase II (KMG-II): From Individual Species to Whole Genera.</title>
        <authorList>
            <person name="Goeker M."/>
        </authorList>
    </citation>
    <scope>NUCLEOTIDE SEQUENCE [LARGE SCALE GENOMIC DNA]</scope>
    <source>
        <strain evidence="1 2">DSM 28175</strain>
    </source>
</reference>
<dbReference type="RefSeq" id="WP_100339610.1">
    <property type="nucleotide sequence ID" value="NZ_PGFJ01000001.1"/>
</dbReference>
<gene>
    <name evidence="1" type="ORF">CLV57_0315</name>
</gene>
<evidence type="ECO:0000313" key="2">
    <source>
        <dbReference type="Proteomes" id="UP000242687"/>
    </source>
</evidence>
<dbReference type="SUPFAM" id="SSF109604">
    <property type="entry name" value="HD-domain/PDEase-like"/>
    <property type="match status" value="1"/>
</dbReference>
<evidence type="ECO:0000313" key="1">
    <source>
        <dbReference type="EMBL" id="PJJ83335.1"/>
    </source>
</evidence>
<dbReference type="EMBL" id="PGFJ01000001">
    <property type="protein sequence ID" value="PJJ83335.1"/>
    <property type="molecule type" value="Genomic_DNA"/>
</dbReference>